<dbReference type="SUPFAM" id="SSF51445">
    <property type="entry name" value="(Trans)glycosidases"/>
    <property type="match status" value="3"/>
</dbReference>
<dbReference type="PROSITE" id="PS51910">
    <property type="entry name" value="GH18_2"/>
    <property type="match status" value="2"/>
</dbReference>
<dbReference type="InterPro" id="IPR001245">
    <property type="entry name" value="Ser-Thr/Tyr_kinase_cat_dom"/>
</dbReference>
<dbReference type="GO" id="GO:0005886">
    <property type="term" value="C:plasma membrane"/>
    <property type="evidence" value="ECO:0007669"/>
    <property type="project" value="TreeGrafter"/>
</dbReference>
<dbReference type="PROSITE" id="PS00108">
    <property type="entry name" value="PROTEIN_KINASE_ST"/>
    <property type="match status" value="2"/>
</dbReference>
<organism evidence="14 15">
    <name type="scientific">Citrus unshiu</name>
    <name type="common">Satsuma mandarin</name>
    <name type="synonym">Citrus nobilis var. unshiu</name>
    <dbReference type="NCBI Taxonomy" id="55188"/>
    <lineage>
        <taxon>Eukaryota</taxon>
        <taxon>Viridiplantae</taxon>
        <taxon>Streptophyta</taxon>
        <taxon>Embryophyta</taxon>
        <taxon>Tracheophyta</taxon>
        <taxon>Spermatophyta</taxon>
        <taxon>Magnoliopsida</taxon>
        <taxon>eudicotyledons</taxon>
        <taxon>Gunneridae</taxon>
        <taxon>Pentapetalae</taxon>
        <taxon>rosids</taxon>
        <taxon>malvids</taxon>
        <taxon>Sapindales</taxon>
        <taxon>Rutaceae</taxon>
        <taxon>Aurantioideae</taxon>
        <taxon>Citrus</taxon>
    </lineage>
</organism>
<keyword evidence="10" id="KW-0472">Membrane</keyword>
<dbReference type="Gene3D" id="3.20.20.80">
    <property type="entry name" value="Glycosidases"/>
    <property type="match status" value="3"/>
</dbReference>
<dbReference type="Gene3D" id="3.30.200.20">
    <property type="entry name" value="Phosphorylase Kinase, domain 1"/>
    <property type="match status" value="3"/>
</dbReference>
<dbReference type="EMBL" id="BDQV01000144">
    <property type="protein sequence ID" value="GAY56731.1"/>
    <property type="molecule type" value="Genomic_DNA"/>
</dbReference>
<dbReference type="Gene3D" id="3.10.50.10">
    <property type="match status" value="3"/>
</dbReference>
<dbReference type="InterPro" id="IPR017853">
    <property type="entry name" value="GH"/>
</dbReference>
<keyword evidence="10" id="KW-0812">Transmembrane</keyword>
<dbReference type="Pfam" id="PF00069">
    <property type="entry name" value="Pkinase"/>
    <property type="match status" value="2"/>
</dbReference>
<keyword evidence="11" id="KW-0732">Signal</keyword>
<dbReference type="FunFam" id="1.10.510.10:FF:001964">
    <property type="entry name" value="Uncharacterized protein"/>
    <property type="match status" value="1"/>
</dbReference>
<name>A0A2H5PWN2_CITUN</name>
<evidence type="ECO:0000256" key="11">
    <source>
        <dbReference type="SAM" id="SignalP"/>
    </source>
</evidence>
<feature type="domain" description="GH18" evidence="13">
    <location>
        <begin position="1173"/>
        <end position="1521"/>
    </location>
</feature>
<evidence type="ECO:0000313" key="14">
    <source>
        <dbReference type="EMBL" id="GAY56731.1"/>
    </source>
</evidence>
<dbReference type="PROSITE" id="PS50011">
    <property type="entry name" value="PROTEIN_KINASE_DOM"/>
    <property type="match status" value="3"/>
</dbReference>
<feature type="domain" description="GH18" evidence="13">
    <location>
        <begin position="28"/>
        <end position="368"/>
    </location>
</feature>
<protein>
    <recommendedName>
        <fullName evidence="1">non-specific serine/threonine protein kinase</fullName>
        <ecNumber evidence="1">2.7.11.1</ecNumber>
    </recommendedName>
</protein>
<keyword evidence="5" id="KW-0418">Kinase</keyword>
<feature type="signal peptide" evidence="11">
    <location>
        <begin position="1"/>
        <end position="22"/>
    </location>
</feature>
<evidence type="ECO:0000256" key="5">
    <source>
        <dbReference type="ARBA" id="ARBA00022777"/>
    </source>
</evidence>
<keyword evidence="6" id="KW-0067">ATP-binding</keyword>
<evidence type="ECO:0000256" key="6">
    <source>
        <dbReference type="ARBA" id="ARBA00022840"/>
    </source>
</evidence>
<evidence type="ECO:0000256" key="10">
    <source>
        <dbReference type="SAM" id="Phobius"/>
    </source>
</evidence>
<keyword evidence="3" id="KW-0808">Transferase</keyword>
<feature type="chain" id="PRO_5014162132" description="non-specific serine/threonine protein kinase" evidence="11">
    <location>
        <begin position="23"/>
        <end position="1877"/>
    </location>
</feature>
<feature type="domain" description="Protein kinase" evidence="12">
    <location>
        <begin position="1602"/>
        <end position="1877"/>
    </location>
</feature>
<accession>A0A2H5PWN2</accession>
<dbReference type="Pfam" id="PF00704">
    <property type="entry name" value="Glyco_hydro_18"/>
    <property type="match status" value="3"/>
</dbReference>
<evidence type="ECO:0000256" key="7">
    <source>
        <dbReference type="ARBA" id="ARBA00047899"/>
    </source>
</evidence>
<dbReference type="InterPro" id="IPR008271">
    <property type="entry name" value="Ser/Thr_kinase_AS"/>
</dbReference>
<feature type="compositionally biased region" description="Polar residues" evidence="9">
    <location>
        <begin position="1854"/>
        <end position="1864"/>
    </location>
</feature>
<dbReference type="Pfam" id="PF07714">
    <property type="entry name" value="PK_Tyr_Ser-Thr"/>
    <property type="match status" value="1"/>
</dbReference>
<evidence type="ECO:0000313" key="15">
    <source>
        <dbReference type="Proteomes" id="UP000236630"/>
    </source>
</evidence>
<dbReference type="EC" id="2.7.11.1" evidence="1"/>
<evidence type="ECO:0000256" key="4">
    <source>
        <dbReference type="ARBA" id="ARBA00022741"/>
    </source>
</evidence>
<dbReference type="Gene3D" id="1.10.510.10">
    <property type="entry name" value="Transferase(Phosphotransferase) domain 1"/>
    <property type="match status" value="5"/>
</dbReference>
<dbReference type="GO" id="GO:0005975">
    <property type="term" value="P:carbohydrate metabolic process"/>
    <property type="evidence" value="ECO:0007669"/>
    <property type="project" value="InterPro"/>
</dbReference>
<dbReference type="SMART" id="SM00220">
    <property type="entry name" value="S_TKc"/>
    <property type="match status" value="2"/>
</dbReference>
<evidence type="ECO:0000256" key="2">
    <source>
        <dbReference type="ARBA" id="ARBA00022527"/>
    </source>
</evidence>
<evidence type="ECO:0000259" key="12">
    <source>
        <dbReference type="PROSITE" id="PS50011"/>
    </source>
</evidence>
<keyword evidence="2" id="KW-0723">Serine/threonine-protein kinase</keyword>
<comment type="caution">
    <text evidence="14">The sequence shown here is derived from an EMBL/GenBank/DDBJ whole genome shotgun (WGS) entry which is preliminary data.</text>
</comment>
<sequence length="1877" mass="211638">MACKTMILFLLLLFCLPLNLHCTSSTSWIKGGYWTSRSELPVSQINSGLFTHLTCAFAYLNSSTFTLYINSTYEKSFSSFTNTVKRKNPSVVTLLSIRGGTAIFSSMVNQSSNRKSFIESSIETARLYGFQGLDLSGVLPSKSTNMTNLGILFDEWRAEVTSEARNSGNSQLLLVMKSHHLPAIDSVTYPIDSMLRNLDWVHVRAYDYYLPSRDNFTGAHSALYSSSSWFNTNDSIREWLKTGFQAKKLVLGLPYHGYAWQLVNPNENAVGAPAAGRAITMDGSMGYKSIKAFIRDYGYGVASLYNDSYDVNFFSSGKNWINFDGAEAITAKVSFAKEKGLLGYNAFQLSNDDKWELSLAGLVVTARRSISKLKHKISTIENLNYDANSLRVFTFTAIQEATDNFSSENKLGEGGYGPVYKGRLPNGQEMAVKRLSRTSHQGLEEFENEVKLTARLQHVNLLPVLGICTQREEKMLIYDYMPNKSLDFYIFDLRRRYLLDWRKRVHIIEGITQGLLYLQEYSNLTIVHRDLKASNILLDHEMNPKISDFGMARAFTKDECEANTGRIVGTYGYVPPEYVRKGIYSMKYDVYSYGVLLLQILGGKRTSCYYGPNESLNLLEYAYGLWKNGEGMEFIDSSLDDSSSAWKLMRCMQVALLCVQENAADRPTMLEILVMLKSETADIKTPKKPAFSVKKDNDEISECMLEANIYSVDDATITQPIALRPLRSLNPLEESGTIRQLAYIFPQGKSQLLLVMTSHHLPALESVSYPLDSMQRNLDWIHVLNFDYYLPTRDNFTAKKLVLGLPYHGYAWTLVNPDENPVGSPATGPAITIDGSVGYKFIKGFIRDYGYGAASVYNHSYVMNFFSAKTTWVNFDGVETIRSKVSFAKEKGLLGYHAFQLSNDDKWELYSAAQEVGNDQKNSPRMLGILAKGQEIAVKRLSKTSQQGLQEFENEVKLTARLQHVNLVPVVGIYPHRRHLLDWRQRVHIIEGVTQALLYVQEYSNFTIVRRDLKASNILLDKEMKPKISDFGMARAFTKDACEANTGRIVGTYYGVLPLQIISGKRTSRYYGPNEDLNLLEFAYELWKNEEGTEFFDPSLDDSSSAWKLMRCMQIALLCVQENAADRPAVLEILTMLNNETANIKVPRKPAFSVKSDEDECIPELEFSDAQTWIKAGYWLAGREFPLSDINSALFTHLICAFAEVDSSTYQLSISSANQQYFSIFANSVRRKNPSIKTLLSIWNGQNSTYQSILGNKNINPSVLSSMVGDSSHRKSFIESSIRTARLYGFQGIDLFWLWPNSTDLNSLGILLDEWKASASDQPELTLSMAVRYSPTHETVSYPIDSMKKNLNWAHLVAYDYHMPSKENVTGIHAALYNPSSNISTDFGIREWLRRGFPANKLVLGLPFHGYAWTLVNPNDNNVGARASGPGITIDGSMGYKFIRAYIQNYGYGAAPVYNASYVVNLFTSGATWINFDGVETIKAKISYAKEKNLLGYKAFQLSNDDNWALSRAAQIEENNDNDKQRLLLLILLPIALVLILIASLICYFRRTAIKSKVMIILGRRNLRTPGTSTQAAEYFDSDAPNLQVFSFSDIKAATNNFSSANKLGEGGFGPVYKGKLPRGQEFAVKRLSATSTQGLEEFKNEVSLTARLQHVNLLRVLGYCTERDENMLIYEYLPNKSLDLYLFDPIRRYVLDWQKRVNIIEGVTQGLLYLQEYSNFRVIHRDLKASNILLDNELNPKISDFGMAKLFRKDVDEANTGRIVGTYGYVPPEYAFEQWKDSKGKEFIDPSLDDSSSPCKLLNCMQVALLCVQENPEDRPSMLEVSSMLKDDSMAIAAPKRPAFSAKGDENAETSSTSRQEIYSFNDPELSQLEPR</sequence>
<comment type="catalytic activity">
    <reaction evidence="8">
        <text>L-seryl-[protein] + ATP = O-phospho-L-seryl-[protein] + ADP + H(+)</text>
        <dbReference type="Rhea" id="RHEA:17989"/>
        <dbReference type="Rhea" id="RHEA-COMP:9863"/>
        <dbReference type="Rhea" id="RHEA-COMP:11604"/>
        <dbReference type="ChEBI" id="CHEBI:15378"/>
        <dbReference type="ChEBI" id="CHEBI:29999"/>
        <dbReference type="ChEBI" id="CHEBI:30616"/>
        <dbReference type="ChEBI" id="CHEBI:83421"/>
        <dbReference type="ChEBI" id="CHEBI:456216"/>
        <dbReference type="EC" id="2.7.11.1"/>
    </reaction>
</comment>
<feature type="region of interest" description="Disordered" evidence="9">
    <location>
        <begin position="1840"/>
        <end position="1877"/>
    </location>
</feature>
<gene>
    <name evidence="14" type="ORF">CUMW_174130</name>
</gene>
<comment type="catalytic activity">
    <reaction evidence="7">
        <text>L-threonyl-[protein] + ATP = O-phospho-L-threonyl-[protein] + ADP + H(+)</text>
        <dbReference type="Rhea" id="RHEA:46608"/>
        <dbReference type="Rhea" id="RHEA-COMP:11060"/>
        <dbReference type="Rhea" id="RHEA-COMP:11605"/>
        <dbReference type="ChEBI" id="CHEBI:15378"/>
        <dbReference type="ChEBI" id="CHEBI:30013"/>
        <dbReference type="ChEBI" id="CHEBI:30616"/>
        <dbReference type="ChEBI" id="CHEBI:61977"/>
        <dbReference type="ChEBI" id="CHEBI:456216"/>
        <dbReference type="EC" id="2.7.11.1"/>
    </reaction>
</comment>
<dbReference type="InterPro" id="IPR029070">
    <property type="entry name" value="Chitinase_insertion_sf"/>
</dbReference>
<reference evidence="14 15" key="1">
    <citation type="journal article" date="2017" name="Front. Genet.">
        <title>Draft sequencing of the heterozygous diploid genome of Satsuma (Citrus unshiu Marc.) using a hybrid assembly approach.</title>
        <authorList>
            <person name="Shimizu T."/>
            <person name="Tanizawa Y."/>
            <person name="Mochizuki T."/>
            <person name="Nagasaki H."/>
            <person name="Yoshioka T."/>
            <person name="Toyoda A."/>
            <person name="Fujiyama A."/>
            <person name="Kaminuma E."/>
            <person name="Nakamura Y."/>
        </authorList>
    </citation>
    <scope>NUCLEOTIDE SEQUENCE [LARGE SCALE GENOMIC DNA]</scope>
    <source>
        <strain evidence="15">cv. Miyagawa wase</strain>
    </source>
</reference>
<dbReference type="Proteomes" id="UP000236630">
    <property type="component" value="Unassembled WGS sequence"/>
</dbReference>
<keyword evidence="15" id="KW-1185">Reference proteome</keyword>
<dbReference type="InterPro" id="IPR011583">
    <property type="entry name" value="Chitinase_II/V-like_cat"/>
</dbReference>
<dbReference type="CDD" id="cd02879">
    <property type="entry name" value="GH18_plant_chitinase_class_V"/>
    <property type="match status" value="2"/>
</dbReference>
<dbReference type="PANTHER" id="PTHR27002:SF559">
    <property type="entry name" value="CYSTEINE-RICH RLK (RECEPTOR-LIKE KINASE) PROTEIN"/>
    <property type="match status" value="1"/>
</dbReference>
<feature type="domain" description="Protein kinase" evidence="12">
    <location>
        <begin position="910"/>
        <end position="1152"/>
    </location>
</feature>
<dbReference type="GO" id="GO:0005524">
    <property type="term" value="F:ATP binding"/>
    <property type="evidence" value="ECO:0007669"/>
    <property type="project" value="UniProtKB-KW"/>
</dbReference>
<proteinExistence type="predicted"/>
<evidence type="ECO:0000256" key="1">
    <source>
        <dbReference type="ARBA" id="ARBA00012513"/>
    </source>
</evidence>
<dbReference type="CDD" id="cd14066">
    <property type="entry name" value="STKc_IRAK"/>
    <property type="match status" value="1"/>
</dbReference>
<dbReference type="GO" id="GO:0008061">
    <property type="term" value="F:chitin binding"/>
    <property type="evidence" value="ECO:0007669"/>
    <property type="project" value="InterPro"/>
</dbReference>
<evidence type="ECO:0000256" key="8">
    <source>
        <dbReference type="ARBA" id="ARBA00048679"/>
    </source>
</evidence>
<feature type="domain" description="Protein kinase" evidence="12">
    <location>
        <begin position="405"/>
        <end position="691"/>
    </location>
</feature>
<feature type="transmembrane region" description="Helical" evidence="10">
    <location>
        <begin position="49"/>
        <end position="69"/>
    </location>
</feature>
<keyword evidence="10" id="KW-1133">Transmembrane helix</keyword>
<keyword evidence="4" id="KW-0547">Nucleotide-binding</keyword>
<dbReference type="InterPro" id="IPR011009">
    <property type="entry name" value="Kinase-like_dom_sf"/>
</dbReference>
<dbReference type="PANTHER" id="PTHR27002">
    <property type="entry name" value="RECEPTOR-LIKE SERINE/THREONINE-PROTEIN KINASE SD1-8"/>
    <property type="match status" value="1"/>
</dbReference>
<dbReference type="SUPFAM" id="SSF56112">
    <property type="entry name" value="Protein kinase-like (PK-like)"/>
    <property type="match status" value="3"/>
</dbReference>
<dbReference type="SUPFAM" id="SSF54556">
    <property type="entry name" value="Chitinase insertion domain"/>
    <property type="match status" value="2"/>
</dbReference>
<feature type="transmembrane region" description="Helical" evidence="10">
    <location>
        <begin position="1527"/>
        <end position="1549"/>
    </location>
</feature>
<feature type="transmembrane region" description="Helical" evidence="10">
    <location>
        <begin position="90"/>
        <end position="108"/>
    </location>
</feature>
<dbReference type="InterPro" id="IPR000719">
    <property type="entry name" value="Prot_kinase_dom"/>
</dbReference>
<dbReference type="SMART" id="SM00636">
    <property type="entry name" value="Glyco_18"/>
    <property type="match status" value="3"/>
</dbReference>
<dbReference type="InterPro" id="IPR001223">
    <property type="entry name" value="Glyco_hydro18_cat"/>
</dbReference>
<evidence type="ECO:0000256" key="9">
    <source>
        <dbReference type="SAM" id="MobiDB-lite"/>
    </source>
</evidence>
<dbReference type="FunFam" id="1.10.510.10:FF:001023">
    <property type="entry name" value="Os07g0541700 protein"/>
    <property type="match status" value="2"/>
</dbReference>
<evidence type="ECO:0000259" key="13">
    <source>
        <dbReference type="PROSITE" id="PS51910"/>
    </source>
</evidence>
<dbReference type="FunFam" id="3.30.200.20:FF:000951">
    <property type="entry name" value="Uncharacterized protein"/>
    <property type="match status" value="2"/>
</dbReference>
<evidence type="ECO:0000256" key="3">
    <source>
        <dbReference type="ARBA" id="ARBA00022679"/>
    </source>
</evidence>
<dbReference type="GO" id="GO:0004674">
    <property type="term" value="F:protein serine/threonine kinase activity"/>
    <property type="evidence" value="ECO:0007669"/>
    <property type="project" value="UniProtKB-KW"/>
</dbReference>